<sequence>MASVSCLPIEVVHHILGHLSPRELLVVRQLTRTLNHFSTVNHLWQPHTLELIQARPVLFDLRQVPPSAWSFSHSPDGWFRAYLTIMKTSKSGWVPTEDGIRNTCWSVHFTGLDLVDEIPEKPQAICRFDSDGIVYVIDGHLLEPHKWWIENGAVRVPAYPALRPSRGKYTWGRVLTHSGVHMLSTSADFLENLLRLHLEILEASSLIPAQEKESMTEELEWALRNIRASERDTSVMIRRIEELHFVRRRSLRLEFLPNEEPEYPTHIGVFGAGLTESDDEDDMSSDSDFESQDSEFEAPQTGE</sequence>
<accession>A0A3N4IEP3</accession>
<feature type="compositionally biased region" description="Acidic residues" evidence="1">
    <location>
        <begin position="276"/>
        <end position="296"/>
    </location>
</feature>
<evidence type="ECO:0000256" key="1">
    <source>
        <dbReference type="SAM" id="MobiDB-lite"/>
    </source>
</evidence>
<feature type="region of interest" description="Disordered" evidence="1">
    <location>
        <begin position="271"/>
        <end position="303"/>
    </location>
</feature>
<organism evidence="3 4">
    <name type="scientific">Ascobolus immersus RN42</name>
    <dbReference type="NCBI Taxonomy" id="1160509"/>
    <lineage>
        <taxon>Eukaryota</taxon>
        <taxon>Fungi</taxon>
        <taxon>Dikarya</taxon>
        <taxon>Ascomycota</taxon>
        <taxon>Pezizomycotina</taxon>
        <taxon>Pezizomycetes</taxon>
        <taxon>Pezizales</taxon>
        <taxon>Ascobolaceae</taxon>
        <taxon>Ascobolus</taxon>
    </lineage>
</organism>
<evidence type="ECO:0000313" key="4">
    <source>
        <dbReference type="Proteomes" id="UP000275078"/>
    </source>
</evidence>
<dbReference type="Pfam" id="PF00646">
    <property type="entry name" value="F-box"/>
    <property type="match status" value="1"/>
</dbReference>
<evidence type="ECO:0000313" key="3">
    <source>
        <dbReference type="EMBL" id="RPA84056.1"/>
    </source>
</evidence>
<dbReference type="SUPFAM" id="SSF81383">
    <property type="entry name" value="F-box domain"/>
    <property type="match status" value="1"/>
</dbReference>
<dbReference type="InterPro" id="IPR001810">
    <property type="entry name" value="F-box_dom"/>
</dbReference>
<dbReference type="EMBL" id="ML119661">
    <property type="protein sequence ID" value="RPA84056.1"/>
    <property type="molecule type" value="Genomic_DNA"/>
</dbReference>
<keyword evidence="4" id="KW-1185">Reference proteome</keyword>
<dbReference type="OrthoDB" id="5385983at2759"/>
<name>A0A3N4IEP3_ASCIM</name>
<dbReference type="PROSITE" id="PS50181">
    <property type="entry name" value="FBOX"/>
    <property type="match status" value="1"/>
</dbReference>
<evidence type="ECO:0000259" key="2">
    <source>
        <dbReference type="PROSITE" id="PS50181"/>
    </source>
</evidence>
<dbReference type="Gene3D" id="1.20.1280.50">
    <property type="match status" value="1"/>
</dbReference>
<dbReference type="InterPro" id="IPR036047">
    <property type="entry name" value="F-box-like_dom_sf"/>
</dbReference>
<proteinExistence type="predicted"/>
<feature type="domain" description="F-box" evidence="2">
    <location>
        <begin position="1"/>
        <end position="47"/>
    </location>
</feature>
<protein>
    <recommendedName>
        <fullName evidence="2">F-box domain-containing protein</fullName>
    </recommendedName>
</protein>
<reference evidence="3 4" key="1">
    <citation type="journal article" date="2018" name="Nat. Ecol. Evol.">
        <title>Pezizomycetes genomes reveal the molecular basis of ectomycorrhizal truffle lifestyle.</title>
        <authorList>
            <person name="Murat C."/>
            <person name="Payen T."/>
            <person name="Noel B."/>
            <person name="Kuo A."/>
            <person name="Morin E."/>
            <person name="Chen J."/>
            <person name="Kohler A."/>
            <person name="Krizsan K."/>
            <person name="Balestrini R."/>
            <person name="Da Silva C."/>
            <person name="Montanini B."/>
            <person name="Hainaut M."/>
            <person name="Levati E."/>
            <person name="Barry K.W."/>
            <person name="Belfiori B."/>
            <person name="Cichocki N."/>
            <person name="Clum A."/>
            <person name="Dockter R.B."/>
            <person name="Fauchery L."/>
            <person name="Guy J."/>
            <person name="Iotti M."/>
            <person name="Le Tacon F."/>
            <person name="Lindquist E.A."/>
            <person name="Lipzen A."/>
            <person name="Malagnac F."/>
            <person name="Mello A."/>
            <person name="Molinier V."/>
            <person name="Miyauchi S."/>
            <person name="Poulain J."/>
            <person name="Riccioni C."/>
            <person name="Rubini A."/>
            <person name="Sitrit Y."/>
            <person name="Splivallo R."/>
            <person name="Traeger S."/>
            <person name="Wang M."/>
            <person name="Zifcakova L."/>
            <person name="Wipf D."/>
            <person name="Zambonelli A."/>
            <person name="Paolocci F."/>
            <person name="Nowrousian M."/>
            <person name="Ottonello S."/>
            <person name="Baldrian P."/>
            <person name="Spatafora J.W."/>
            <person name="Henrissat B."/>
            <person name="Nagy L.G."/>
            <person name="Aury J.M."/>
            <person name="Wincker P."/>
            <person name="Grigoriev I.V."/>
            <person name="Bonfante P."/>
            <person name="Martin F.M."/>
        </authorList>
    </citation>
    <scope>NUCLEOTIDE SEQUENCE [LARGE SCALE GENOMIC DNA]</scope>
    <source>
        <strain evidence="3 4">RN42</strain>
    </source>
</reference>
<dbReference type="SMART" id="SM00256">
    <property type="entry name" value="FBOX"/>
    <property type="match status" value="1"/>
</dbReference>
<dbReference type="Proteomes" id="UP000275078">
    <property type="component" value="Unassembled WGS sequence"/>
</dbReference>
<dbReference type="AlphaFoldDB" id="A0A3N4IEP3"/>
<gene>
    <name evidence="3" type="ORF">BJ508DRAFT_413074</name>
</gene>